<gene>
    <name evidence="12" type="ORF">DAPPUDRAFT_190285</name>
</gene>
<dbReference type="GO" id="GO:0001682">
    <property type="term" value="P:tRNA 5'-leader removal"/>
    <property type="evidence" value="ECO:0007669"/>
    <property type="project" value="InterPro"/>
</dbReference>
<comment type="similarity">
    <text evidence="3">Belongs to the histone-like Alba family.</text>
</comment>
<evidence type="ECO:0000256" key="4">
    <source>
        <dbReference type="ARBA" id="ARBA00022490"/>
    </source>
</evidence>
<evidence type="ECO:0000313" key="12">
    <source>
        <dbReference type="EMBL" id="EFX90228.1"/>
    </source>
</evidence>
<evidence type="ECO:0000256" key="3">
    <source>
        <dbReference type="ARBA" id="ARBA00008018"/>
    </source>
</evidence>
<dbReference type="Proteomes" id="UP000000305">
    <property type="component" value="Unassembled WGS sequence"/>
</dbReference>
<dbReference type="PhylomeDB" id="E9FRB2"/>
<sequence length="148" mass="16762">MSEGTNDSATGVRQEQVPNSKKIRYDPEEYKLRKRLPARLPSRSNDVYVNNKTDFKAQLARCFNCLETESSVHIHGLGAAAPKAINLALQLQLKSNTPLEISVNTSTVHLIDDFEPQYDSGDFYSKERQNSAVIIKVYKLLNMDMNEK</sequence>
<dbReference type="SUPFAM" id="SSF82704">
    <property type="entry name" value="AlbA-like"/>
    <property type="match status" value="1"/>
</dbReference>
<comment type="function">
    <text evidence="8">Component of ribonuclease P, a ribonucleoprotein complex that generates mature tRNA molecules by cleaving their 5'-ends. Also a component of the MRP ribonuclease complex, which cleaves pre-rRNA sequences.</text>
</comment>
<feature type="region of interest" description="Disordered" evidence="11">
    <location>
        <begin position="1"/>
        <end position="28"/>
    </location>
</feature>
<dbReference type="PANTHER" id="PTHR15314">
    <property type="entry name" value="RIBONUCLEASE P PROTEIN SUBUNIT P20"/>
    <property type="match status" value="1"/>
</dbReference>
<evidence type="ECO:0000256" key="6">
    <source>
        <dbReference type="ARBA" id="ARBA00022694"/>
    </source>
</evidence>
<dbReference type="GO" id="GO:0008033">
    <property type="term" value="P:tRNA processing"/>
    <property type="evidence" value="ECO:0000318"/>
    <property type="project" value="GO_Central"/>
</dbReference>
<keyword evidence="13" id="KW-1185">Reference proteome</keyword>
<evidence type="ECO:0000256" key="2">
    <source>
        <dbReference type="ARBA" id="ARBA00004604"/>
    </source>
</evidence>
<evidence type="ECO:0000313" key="13">
    <source>
        <dbReference type="Proteomes" id="UP000000305"/>
    </source>
</evidence>
<evidence type="ECO:0000256" key="7">
    <source>
        <dbReference type="ARBA" id="ARBA00023242"/>
    </source>
</evidence>
<dbReference type="FunCoup" id="E9FRB2">
    <property type="interactions" value="839"/>
</dbReference>
<dbReference type="Pfam" id="PF12328">
    <property type="entry name" value="Rpp20"/>
    <property type="match status" value="1"/>
</dbReference>
<dbReference type="AlphaFoldDB" id="E9FRB2"/>
<keyword evidence="7" id="KW-0539">Nucleus</keyword>
<dbReference type="STRING" id="6669.E9FRB2"/>
<dbReference type="InParanoid" id="E9FRB2"/>
<dbReference type="GO" id="GO:0000172">
    <property type="term" value="C:ribonuclease MRP complex"/>
    <property type="evidence" value="ECO:0007669"/>
    <property type="project" value="InterPro"/>
</dbReference>
<dbReference type="InterPro" id="IPR014612">
    <property type="entry name" value="Pop7/Rpp20"/>
</dbReference>
<dbReference type="FunFam" id="3.30.110.20:FF:000002">
    <property type="entry name" value="Ribonuclease P protein subunit p20"/>
    <property type="match status" value="1"/>
</dbReference>
<evidence type="ECO:0000256" key="5">
    <source>
        <dbReference type="ARBA" id="ARBA00022552"/>
    </source>
</evidence>
<evidence type="ECO:0000256" key="11">
    <source>
        <dbReference type="SAM" id="MobiDB-lite"/>
    </source>
</evidence>
<keyword evidence="5" id="KW-0698">rRNA processing</keyword>
<proteinExistence type="inferred from homology"/>
<dbReference type="PANTHER" id="PTHR15314:SF1">
    <property type="entry name" value="RIBONUCLEASE P PROTEIN SUBUNIT P20"/>
    <property type="match status" value="1"/>
</dbReference>
<dbReference type="GO" id="GO:0006364">
    <property type="term" value="P:rRNA processing"/>
    <property type="evidence" value="ECO:0007669"/>
    <property type="project" value="UniProtKB-KW"/>
</dbReference>
<dbReference type="HOGENOM" id="CLU_130587_1_0_1"/>
<evidence type="ECO:0000256" key="8">
    <source>
        <dbReference type="ARBA" id="ARBA00053284"/>
    </source>
</evidence>
<dbReference type="GO" id="GO:0003676">
    <property type="term" value="F:nucleic acid binding"/>
    <property type="evidence" value="ECO:0007669"/>
    <property type="project" value="InterPro"/>
</dbReference>
<dbReference type="KEGG" id="dpx:DAPPUDRAFT_190285"/>
<dbReference type="EMBL" id="GL732523">
    <property type="protein sequence ID" value="EFX90228.1"/>
    <property type="molecule type" value="Genomic_DNA"/>
</dbReference>
<organism evidence="12 13">
    <name type="scientific">Daphnia pulex</name>
    <name type="common">Water flea</name>
    <dbReference type="NCBI Taxonomy" id="6669"/>
    <lineage>
        <taxon>Eukaryota</taxon>
        <taxon>Metazoa</taxon>
        <taxon>Ecdysozoa</taxon>
        <taxon>Arthropoda</taxon>
        <taxon>Crustacea</taxon>
        <taxon>Branchiopoda</taxon>
        <taxon>Diplostraca</taxon>
        <taxon>Cladocera</taxon>
        <taxon>Anomopoda</taxon>
        <taxon>Daphniidae</taxon>
        <taxon>Daphnia</taxon>
    </lineage>
</organism>
<dbReference type="GO" id="GO:0005634">
    <property type="term" value="C:nucleus"/>
    <property type="evidence" value="ECO:0000318"/>
    <property type="project" value="GO_Central"/>
</dbReference>
<feature type="compositionally biased region" description="Polar residues" evidence="11">
    <location>
        <begin position="1"/>
        <end position="19"/>
    </location>
</feature>
<dbReference type="OrthoDB" id="416729at2759"/>
<keyword evidence="4" id="KW-0963">Cytoplasm</keyword>
<accession>E9FRB2</accession>
<reference evidence="12 13" key="1">
    <citation type="journal article" date="2011" name="Science">
        <title>The ecoresponsive genome of Daphnia pulex.</title>
        <authorList>
            <person name="Colbourne J.K."/>
            <person name="Pfrender M.E."/>
            <person name="Gilbert D."/>
            <person name="Thomas W.K."/>
            <person name="Tucker A."/>
            <person name="Oakley T.H."/>
            <person name="Tokishita S."/>
            <person name="Aerts A."/>
            <person name="Arnold G.J."/>
            <person name="Basu M.K."/>
            <person name="Bauer D.J."/>
            <person name="Caceres C.E."/>
            <person name="Carmel L."/>
            <person name="Casola C."/>
            <person name="Choi J.H."/>
            <person name="Detter J.C."/>
            <person name="Dong Q."/>
            <person name="Dusheyko S."/>
            <person name="Eads B.D."/>
            <person name="Frohlich T."/>
            <person name="Geiler-Samerotte K.A."/>
            <person name="Gerlach D."/>
            <person name="Hatcher P."/>
            <person name="Jogdeo S."/>
            <person name="Krijgsveld J."/>
            <person name="Kriventseva E.V."/>
            <person name="Kultz D."/>
            <person name="Laforsch C."/>
            <person name="Lindquist E."/>
            <person name="Lopez J."/>
            <person name="Manak J.R."/>
            <person name="Muller J."/>
            <person name="Pangilinan J."/>
            <person name="Patwardhan R.P."/>
            <person name="Pitluck S."/>
            <person name="Pritham E.J."/>
            <person name="Rechtsteiner A."/>
            <person name="Rho M."/>
            <person name="Rogozin I.B."/>
            <person name="Sakarya O."/>
            <person name="Salamov A."/>
            <person name="Schaack S."/>
            <person name="Shapiro H."/>
            <person name="Shiga Y."/>
            <person name="Skalitzky C."/>
            <person name="Smith Z."/>
            <person name="Souvorov A."/>
            <person name="Sung W."/>
            <person name="Tang Z."/>
            <person name="Tsuchiya D."/>
            <person name="Tu H."/>
            <person name="Vos H."/>
            <person name="Wang M."/>
            <person name="Wolf Y.I."/>
            <person name="Yamagata H."/>
            <person name="Yamada T."/>
            <person name="Ye Y."/>
            <person name="Shaw J.R."/>
            <person name="Andrews J."/>
            <person name="Crease T.J."/>
            <person name="Tang H."/>
            <person name="Lucas S.M."/>
            <person name="Robertson H.M."/>
            <person name="Bork P."/>
            <person name="Koonin E.V."/>
            <person name="Zdobnov E.M."/>
            <person name="Grigoriev I.V."/>
            <person name="Lynch M."/>
            <person name="Boore J.L."/>
        </authorList>
    </citation>
    <scope>NUCLEOTIDE SEQUENCE [LARGE SCALE GENOMIC DNA]</scope>
</reference>
<evidence type="ECO:0000256" key="1">
    <source>
        <dbReference type="ARBA" id="ARBA00004463"/>
    </source>
</evidence>
<evidence type="ECO:0000256" key="9">
    <source>
        <dbReference type="ARBA" id="ARBA00064615"/>
    </source>
</evidence>
<comment type="subunit">
    <text evidence="9">Component of nuclear RNase P and RNase MRP complexes. RNase P consists of a catalytic RNA moiety and 10 different protein chains; POP1, POP4, POP5, POP7, RPP14, RPP21, RPP25, RPP30, RPP38 and RPP40. Within the RNase P complex, POP1, POP7 and RPP25 form the 'finger' subcomplex, POP5, RPP14, RPP40 and homodimeric RPP30 form the 'palm' subcomplex, and RPP21, POP4 and RPP38 form the 'wrist' subcomplex. All subunits of the RNase P complex interact with the catalytic RNA. Several subunits of RNase P are also part of the RNase MRP complex. RNase MRP consists of a catalytic RNA moiety and about 8 protein subunits; POP1, POP7, RPP25, RPP30, RPP38, RPP40 and possibly also POP4 and POP5. Interacts with SMN1. POP7 forms a heterodimer with RPP25 that binds to the P3 stem loop of the catalytic RNA.</text>
</comment>
<evidence type="ECO:0000256" key="10">
    <source>
        <dbReference type="ARBA" id="ARBA00068472"/>
    </source>
</evidence>
<dbReference type="eggNOG" id="KOG3631">
    <property type="taxonomic scope" value="Eukaryota"/>
</dbReference>
<dbReference type="InterPro" id="IPR036882">
    <property type="entry name" value="Alba-like_dom_sf"/>
</dbReference>
<keyword evidence="6" id="KW-0819">tRNA processing</keyword>
<comment type="subcellular location">
    <subcellularLocation>
        <location evidence="1">Cytoplasmic granule</location>
    </subcellularLocation>
    <subcellularLocation>
        <location evidence="2">Nucleus</location>
        <location evidence="2">Nucleolus</location>
    </subcellularLocation>
</comment>
<dbReference type="GO" id="GO:0005655">
    <property type="term" value="C:nucleolar ribonuclease P complex"/>
    <property type="evidence" value="ECO:0007669"/>
    <property type="project" value="InterPro"/>
</dbReference>
<dbReference type="OMA" id="LHCMGYS"/>
<protein>
    <recommendedName>
        <fullName evidence="10">Ribonuclease P protein subunit p20</fullName>
    </recommendedName>
</protein>
<dbReference type="Gene3D" id="3.30.110.20">
    <property type="entry name" value="Alba-like domain"/>
    <property type="match status" value="1"/>
</dbReference>
<name>E9FRB2_DAPPU</name>